<dbReference type="InterPro" id="IPR002058">
    <property type="entry name" value="PAP_assoc"/>
</dbReference>
<keyword evidence="12" id="KW-1185">Reference proteome</keyword>
<comment type="cofactor">
    <cofactor evidence="1">
        <name>Mn(2+)</name>
        <dbReference type="ChEBI" id="CHEBI:29035"/>
    </cofactor>
</comment>
<feature type="compositionally biased region" description="Low complexity" evidence="8">
    <location>
        <begin position="156"/>
        <end position="176"/>
    </location>
</feature>
<dbReference type="InterPro" id="IPR054708">
    <property type="entry name" value="MTPAP-like_central"/>
</dbReference>
<accession>A0A9W7GEQ2</accession>
<dbReference type="GO" id="GO:0031123">
    <property type="term" value="P:RNA 3'-end processing"/>
    <property type="evidence" value="ECO:0007669"/>
    <property type="project" value="TreeGrafter"/>
</dbReference>
<organism evidence="11 12">
    <name type="scientific">Triparma columacea</name>
    <dbReference type="NCBI Taxonomy" id="722753"/>
    <lineage>
        <taxon>Eukaryota</taxon>
        <taxon>Sar</taxon>
        <taxon>Stramenopiles</taxon>
        <taxon>Ochrophyta</taxon>
        <taxon>Bolidophyceae</taxon>
        <taxon>Parmales</taxon>
        <taxon>Triparmaceae</taxon>
        <taxon>Triparma</taxon>
    </lineage>
</organism>
<dbReference type="Pfam" id="PF22600">
    <property type="entry name" value="MTPAP-like_central"/>
    <property type="match status" value="1"/>
</dbReference>
<dbReference type="GO" id="GO:0016779">
    <property type="term" value="F:nucleotidyltransferase activity"/>
    <property type="evidence" value="ECO:0007669"/>
    <property type="project" value="TreeGrafter"/>
</dbReference>
<reference evidence="12" key="1">
    <citation type="journal article" date="2023" name="Commun. Biol.">
        <title>Genome analysis of Parmales, the sister group of diatoms, reveals the evolutionary specialization of diatoms from phago-mixotrophs to photoautotrophs.</title>
        <authorList>
            <person name="Ban H."/>
            <person name="Sato S."/>
            <person name="Yoshikawa S."/>
            <person name="Yamada K."/>
            <person name="Nakamura Y."/>
            <person name="Ichinomiya M."/>
            <person name="Sato N."/>
            <person name="Blanc-Mathieu R."/>
            <person name="Endo H."/>
            <person name="Kuwata A."/>
            <person name="Ogata H."/>
        </authorList>
    </citation>
    <scope>NUCLEOTIDE SEQUENCE [LARGE SCALE GENOMIC DNA]</scope>
</reference>
<evidence type="ECO:0000256" key="1">
    <source>
        <dbReference type="ARBA" id="ARBA00001936"/>
    </source>
</evidence>
<dbReference type="CDD" id="cd05402">
    <property type="entry name" value="NT_PAP_TUTase"/>
    <property type="match status" value="1"/>
</dbReference>
<feature type="region of interest" description="Disordered" evidence="8">
    <location>
        <begin position="1"/>
        <end position="51"/>
    </location>
</feature>
<feature type="compositionally biased region" description="Pro residues" evidence="8">
    <location>
        <begin position="127"/>
        <end position="138"/>
    </location>
</feature>
<gene>
    <name evidence="11" type="ORF">TrCOL_g3279</name>
</gene>
<evidence type="ECO:0000256" key="8">
    <source>
        <dbReference type="SAM" id="MobiDB-lite"/>
    </source>
</evidence>
<dbReference type="GO" id="GO:0005737">
    <property type="term" value="C:cytoplasm"/>
    <property type="evidence" value="ECO:0007669"/>
    <property type="project" value="UniProtKB-SubCell"/>
</dbReference>
<evidence type="ECO:0000259" key="10">
    <source>
        <dbReference type="Pfam" id="PF22600"/>
    </source>
</evidence>
<dbReference type="GO" id="GO:0046872">
    <property type="term" value="F:metal ion binding"/>
    <property type="evidence" value="ECO:0007669"/>
    <property type="project" value="UniProtKB-KW"/>
</dbReference>
<dbReference type="SUPFAM" id="SSF81301">
    <property type="entry name" value="Nucleotidyltransferase"/>
    <property type="match status" value="1"/>
</dbReference>
<dbReference type="Proteomes" id="UP001165065">
    <property type="component" value="Unassembled WGS sequence"/>
</dbReference>
<evidence type="ECO:0000256" key="7">
    <source>
        <dbReference type="ARBA" id="ARBA00022842"/>
    </source>
</evidence>
<keyword evidence="4" id="KW-0963">Cytoplasm</keyword>
<feature type="compositionally biased region" description="Pro residues" evidence="8">
    <location>
        <begin position="99"/>
        <end position="109"/>
    </location>
</feature>
<dbReference type="Gene3D" id="3.30.460.10">
    <property type="entry name" value="Beta Polymerase, domain 2"/>
    <property type="match status" value="1"/>
</dbReference>
<feature type="compositionally biased region" description="Low complexity" evidence="8">
    <location>
        <begin position="12"/>
        <end position="36"/>
    </location>
</feature>
<dbReference type="PANTHER" id="PTHR12271:SF40">
    <property type="entry name" value="POLY(A) RNA POLYMERASE GLD2"/>
    <property type="match status" value="1"/>
</dbReference>
<dbReference type="SUPFAM" id="SSF81631">
    <property type="entry name" value="PAP/OAS1 substrate-binding domain"/>
    <property type="match status" value="1"/>
</dbReference>
<dbReference type="AlphaFoldDB" id="A0A9W7GEQ2"/>
<keyword evidence="7" id="KW-0460">Magnesium</keyword>
<dbReference type="EMBL" id="BRYA01000164">
    <property type="protein sequence ID" value="GMI42022.1"/>
    <property type="molecule type" value="Genomic_DNA"/>
</dbReference>
<comment type="cofactor">
    <cofactor evidence="2">
        <name>Mg(2+)</name>
        <dbReference type="ChEBI" id="CHEBI:18420"/>
    </cofactor>
</comment>
<comment type="subcellular location">
    <subcellularLocation>
        <location evidence="3">Cytoplasm</location>
    </subcellularLocation>
</comment>
<evidence type="ECO:0000256" key="4">
    <source>
        <dbReference type="ARBA" id="ARBA00022490"/>
    </source>
</evidence>
<name>A0A9W7GEQ2_9STRA</name>
<evidence type="ECO:0000256" key="2">
    <source>
        <dbReference type="ARBA" id="ARBA00001946"/>
    </source>
</evidence>
<proteinExistence type="predicted"/>
<dbReference type="PANTHER" id="PTHR12271">
    <property type="entry name" value="POLY A POLYMERASE CID PAP -RELATED"/>
    <property type="match status" value="1"/>
</dbReference>
<evidence type="ECO:0000256" key="3">
    <source>
        <dbReference type="ARBA" id="ARBA00004496"/>
    </source>
</evidence>
<dbReference type="OrthoDB" id="407432at2759"/>
<feature type="compositionally biased region" description="Low complexity" evidence="8">
    <location>
        <begin position="110"/>
        <end position="126"/>
    </location>
</feature>
<evidence type="ECO:0000259" key="9">
    <source>
        <dbReference type="Pfam" id="PF03828"/>
    </source>
</evidence>
<feature type="region of interest" description="Disordered" evidence="8">
    <location>
        <begin position="92"/>
        <end position="181"/>
    </location>
</feature>
<sequence>MATPLPDHLRGPRNPQQFQHFQQQQFQQQQRQQLQQHQRHHQQNNQQHNQQPINQQPINQQPINQQPINQQHSLHQQQQQQQLQQLQYLQHLQSQQSPPLNPSLSPPLQPSSLSPPLQPSLPHYPNLGPPLPPPPQPYNPSSSFGANPLPLPTPPASSSAATPAPATAKISSSPASRPKGSRLGAILGLDLEGGDDGGGMEEAFGKWKSFGVSSPPPPSQPTPVLTTEAILGDPKNVSTNISELLGFTKGTPLIPDVAEETPPQNDDEEVQPKPVTANMIKAVEAAHTKEAWKPKRVTTFQPAMVAVNPNPQKDRQGHGFLSAQHPVLSYNDNRSKIFRPRGELLVLWSLPFSYLPKSPHHSDAHIHDPEEHKSLLLKSLTLGLFRRGVGSNQNAIITKDVVDFNIAVDRRAKCYRGCVPYYAPRSPGVFVFRLFFDSGDHSRYQLGTSERVSVEVQGRDLEPNLRFILREFKLKKTSAAALHQLKEVLSSLRQERGYNQNAQRGYDGAGRAAWGCVCEARKVLHNWDLEVKEKTEEIERGIQEFEEATEVGDGDGQISEEQFQEIKRERWREKDSLTKKHRDVQFAVAQALHAACFNPAASALFRADQMDSIRKSYETWCNLTESFAPEGKTLKEHQMEILGFVPRGRQRTPKLDKLTKEIQLNMKNSAPGPTFEQDREAVRVRLQDIVTRCNSFPSGTELHVFGSSKNGFGAPNSDLDMCLAVPEGSDIGDPAQVMGRLAEDLEREGMLEVSARLTARIPIVMFTDGLTKIECDISLQNPLAVHNTGLLATYAGCDVRVREIAYAVKRWVKAREINSPSDGTLSSYGYVLMLIHYLQRTPGSPVVPNLQSIAASWSGEPSKVYEGEREAKLRYVQHPTEPNSRVNCYYYKPKGEKERGRLKDLSMRNRESSGNLLAGFFHYYGFEFDFRKHVVSLSPQMLEKDLMGEVHCWPCHLGLTIQDPFETFYNVGHVVKLWQFHRIRREFARAYTVLTEGGGLDMLCEKPEEVEGG</sequence>
<evidence type="ECO:0000313" key="11">
    <source>
        <dbReference type="EMBL" id="GMI42022.1"/>
    </source>
</evidence>
<protein>
    <submittedName>
        <fullName evidence="11">Uncharacterized protein</fullName>
    </submittedName>
</protein>
<feature type="domain" description="PAP-associated" evidence="9">
    <location>
        <begin position="914"/>
        <end position="967"/>
    </location>
</feature>
<keyword evidence="6" id="KW-0479">Metal-binding</keyword>
<comment type="caution">
    <text evidence="11">The sequence shown here is derived from an EMBL/GenBank/DDBJ whole genome shotgun (WGS) entry which is preliminary data.</text>
</comment>
<keyword evidence="5" id="KW-0808">Transferase</keyword>
<dbReference type="InterPro" id="IPR043519">
    <property type="entry name" value="NT_sf"/>
</dbReference>
<dbReference type="Gene3D" id="1.10.1410.10">
    <property type="match status" value="1"/>
</dbReference>
<dbReference type="Pfam" id="PF03828">
    <property type="entry name" value="PAP_assoc"/>
    <property type="match status" value="1"/>
</dbReference>
<evidence type="ECO:0000313" key="12">
    <source>
        <dbReference type="Proteomes" id="UP001165065"/>
    </source>
</evidence>
<feature type="domain" description="Poly(A) RNA polymerase mitochondrial-like central palm" evidence="10">
    <location>
        <begin position="658"/>
        <end position="795"/>
    </location>
</feature>
<evidence type="ECO:0000256" key="6">
    <source>
        <dbReference type="ARBA" id="ARBA00022723"/>
    </source>
</evidence>
<evidence type="ECO:0000256" key="5">
    <source>
        <dbReference type="ARBA" id="ARBA00022679"/>
    </source>
</evidence>